<name>A0A417XTJ8_9ACTN</name>
<evidence type="ECO:0000313" key="3">
    <source>
        <dbReference type="EMBL" id="RHW23798.1"/>
    </source>
</evidence>
<sequence>MTMSPTPPIPVGVRLPLPSDNLPPAELVKMCRAALDMGYSSFWVGDHVVMPETSMSAYPHTSSGTPGFNAHTPWVDPLLQLTWLAAQLPEARFGTSIVIMTLRKPTLLAKQLATISWLTERPFSFGVGTGWLRDEYDAVGMPFEKRGTQARKDIAEIKQLITEGARTYIVRGEHDEPVEKRFIMKPTAPSPIEFLWGGFSPMAMRLIATSCDGWLPAKQSLEALEGHILRLKEACDEANRDFNDLRLVAKPGSGPDPESGPIDRDNLLGYAELGFHEAILEMPYEPAGIGDAISVLERVAARSWL</sequence>
<dbReference type="Gene3D" id="3.20.20.30">
    <property type="entry name" value="Luciferase-like domain"/>
    <property type="match status" value="1"/>
</dbReference>
<keyword evidence="1" id="KW-0560">Oxidoreductase</keyword>
<evidence type="ECO:0000313" key="4">
    <source>
        <dbReference type="Proteomes" id="UP000283644"/>
    </source>
</evidence>
<dbReference type="OrthoDB" id="9781803at2"/>
<protein>
    <submittedName>
        <fullName evidence="3">LLM class flavin-dependent oxidoreductase</fullName>
    </submittedName>
</protein>
<accession>A0A417XTJ8</accession>
<organism evidence="3 4">
    <name type="scientific">Nocardioides immobilis</name>
    <dbReference type="NCBI Taxonomy" id="2049295"/>
    <lineage>
        <taxon>Bacteria</taxon>
        <taxon>Bacillati</taxon>
        <taxon>Actinomycetota</taxon>
        <taxon>Actinomycetes</taxon>
        <taxon>Propionibacteriales</taxon>
        <taxon>Nocardioidaceae</taxon>
        <taxon>Nocardioides</taxon>
    </lineage>
</organism>
<dbReference type="InterPro" id="IPR011251">
    <property type="entry name" value="Luciferase-like_dom"/>
</dbReference>
<gene>
    <name evidence="3" type="ORF">D0Z08_28055</name>
</gene>
<evidence type="ECO:0000256" key="1">
    <source>
        <dbReference type="ARBA" id="ARBA00023002"/>
    </source>
</evidence>
<dbReference type="PANTHER" id="PTHR43244">
    <property type="match status" value="1"/>
</dbReference>
<dbReference type="SUPFAM" id="SSF51679">
    <property type="entry name" value="Bacterial luciferase-like"/>
    <property type="match status" value="1"/>
</dbReference>
<proteinExistence type="predicted"/>
<dbReference type="PANTHER" id="PTHR43244:SF1">
    <property type="entry name" value="5,10-METHYLENETETRAHYDROMETHANOPTERIN REDUCTASE"/>
    <property type="match status" value="1"/>
</dbReference>
<keyword evidence="4" id="KW-1185">Reference proteome</keyword>
<dbReference type="InterPro" id="IPR050564">
    <property type="entry name" value="F420-G6PD/mer"/>
</dbReference>
<dbReference type="InterPro" id="IPR036661">
    <property type="entry name" value="Luciferase-like_sf"/>
</dbReference>
<dbReference type="GO" id="GO:0016705">
    <property type="term" value="F:oxidoreductase activity, acting on paired donors, with incorporation or reduction of molecular oxygen"/>
    <property type="evidence" value="ECO:0007669"/>
    <property type="project" value="InterPro"/>
</dbReference>
<feature type="domain" description="Luciferase-like" evidence="2">
    <location>
        <begin position="22"/>
        <end position="249"/>
    </location>
</feature>
<dbReference type="AlphaFoldDB" id="A0A417XTJ8"/>
<dbReference type="EMBL" id="QXGH01000040">
    <property type="protein sequence ID" value="RHW23798.1"/>
    <property type="molecule type" value="Genomic_DNA"/>
</dbReference>
<dbReference type="Pfam" id="PF00296">
    <property type="entry name" value="Bac_luciferase"/>
    <property type="match status" value="1"/>
</dbReference>
<evidence type="ECO:0000259" key="2">
    <source>
        <dbReference type="Pfam" id="PF00296"/>
    </source>
</evidence>
<reference evidence="3 4" key="1">
    <citation type="submission" date="2018-09" db="EMBL/GenBank/DDBJ databases">
        <title>Genome sequencing of Nocardioides immobilis CCTCC AB 2017083 for comparison to Nocardioides silvaticus.</title>
        <authorList>
            <person name="Li C."/>
            <person name="Wang G."/>
        </authorList>
    </citation>
    <scope>NUCLEOTIDE SEQUENCE [LARGE SCALE GENOMIC DNA]</scope>
    <source>
        <strain evidence="3 4">CCTCC AB 2017083</strain>
    </source>
</reference>
<dbReference type="Proteomes" id="UP000283644">
    <property type="component" value="Unassembled WGS sequence"/>
</dbReference>
<comment type="caution">
    <text evidence="3">The sequence shown here is derived from an EMBL/GenBank/DDBJ whole genome shotgun (WGS) entry which is preliminary data.</text>
</comment>